<dbReference type="SUPFAM" id="SSF53756">
    <property type="entry name" value="UDP-Glycosyltransferase/glycogen phosphorylase"/>
    <property type="match status" value="1"/>
</dbReference>
<gene>
    <name evidence="10 13" type="primary">murG</name>
    <name evidence="13" type="ORF">MSZNOR_4241</name>
</gene>
<keyword evidence="1 10" id="KW-1003">Cell membrane</keyword>
<protein>
    <recommendedName>
        <fullName evidence="10">UDP-N-acetylglucosamine--N-acetylmuramyl-(pentapeptide) pyrophosphoryl-undecaprenol N-acetylglucosamine transferase</fullName>
        <ecNumber evidence="10">2.4.1.227</ecNumber>
    </recommendedName>
    <alternativeName>
        <fullName evidence="10">Undecaprenyl-PP-MurNAc-pentapeptide-UDPGlcNAc GlcNAc transferase</fullName>
    </alternativeName>
</protein>
<feature type="binding site" evidence="10">
    <location>
        <begin position="7"/>
        <end position="9"/>
    </location>
    <ligand>
        <name>UDP-N-acetyl-alpha-D-glucosamine</name>
        <dbReference type="ChEBI" id="CHEBI:57705"/>
    </ligand>
</feature>
<evidence type="ECO:0000256" key="7">
    <source>
        <dbReference type="ARBA" id="ARBA00023136"/>
    </source>
</evidence>
<dbReference type="Gene3D" id="3.40.50.2000">
    <property type="entry name" value="Glycogen Phosphorylase B"/>
    <property type="match status" value="2"/>
</dbReference>
<evidence type="ECO:0000313" key="13">
    <source>
        <dbReference type="EMBL" id="CAI8940955.1"/>
    </source>
</evidence>
<dbReference type="EC" id="2.4.1.227" evidence="10"/>
<feature type="binding site" evidence="10">
    <location>
        <position position="281"/>
    </location>
    <ligand>
        <name>UDP-N-acetyl-alpha-D-glucosamine</name>
        <dbReference type="ChEBI" id="CHEBI:57705"/>
    </ligand>
</feature>
<evidence type="ECO:0000256" key="10">
    <source>
        <dbReference type="HAMAP-Rule" id="MF_00033"/>
    </source>
</evidence>
<dbReference type="EMBL" id="OX458333">
    <property type="protein sequence ID" value="CAI8940955.1"/>
    <property type="molecule type" value="Genomic_DNA"/>
</dbReference>
<evidence type="ECO:0000313" key="14">
    <source>
        <dbReference type="Proteomes" id="UP001162030"/>
    </source>
</evidence>
<feature type="domain" description="Glycosyl transferase family 28 C-terminal" evidence="12">
    <location>
        <begin position="178"/>
        <end position="338"/>
    </location>
</feature>
<evidence type="ECO:0000256" key="3">
    <source>
        <dbReference type="ARBA" id="ARBA00022676"/>
    </source>
</evidence>
<dbReference type="InterPro" id="IPR006009">
    <property type="entry name" value="GlcNAc_MurG"/>
</dbReference>
<sequence>MIMAGGTGGHVYPALAVARELLSRGHEVVWMGTRQGLEARVVPAAGIPVEWLSVSGLRGKGWMATLRFPFMLTKACLQALRILRRAKPDVVLGMGGFVSGPGGLIARLLGIPLVLHEQNRIPGTTNRWLARRAQAVLEAFPESFGPKIAAHCTGNPVREEIVTLRREVGARWDEPLKILVLGGSQGARALNEIVPEALARVDMPIRVFHQTGEAMRAKTAVRYAQLRISARVEAFVEDMAEAYAWADLVVCRAGAMTISELTAAGLPSILVPYPYAIDDHQTHNARYLVDNGAAIMIPQSELSAERLANEITALMRDPVRLKTMAEHAAALAKPEAAQAVAEICLNEANREAA</sequence>
<feature type="binding site" evidence="10">
    <location>
        <position position="158"/>
    </location>
    <ligand>
        <name>UDP-N-acetyl-alpha-D-glucosamine</name>
        <dbReference type="ChEBI" id="CHEBI:57705"/>
    </ligand>
</feature>
<evidence type="ECO:0000256" key="5">
    <source>
        <dbReference type="ARBA" id="ARBA00022960"/>
    </source>
</evidence>
<comment type="subcellular location">
    <subcellularLocation>
        <location evidence="10">Cell membrane</location>
        <topology evidence="10">Peripheral membrane protein</topology>
        <orientation evidence="10">Cytoplasmic side</orientation>
    </subcellularLocation>
</comment>
<keyword evidence="9 10" id="KW-0961">Cell wall biogenesis/degradation</keyword>
<evidence type="ECO:0000259" key="12">
    <source>
        <dbReference type="Pfam" id="PF04101"/>
    </source>
</evidence>
<feature type="binding site" evidence="10">
    <location>
        <position position="119"/>
    </location>
    <ligand>
        <name>UDP-N-acetyl-alpha-D-glucosamine</name>
        <dbReference type="ChEBI" id="CHEBI:57705"/>
    </ligand>
</feature>
<evidence type="ECO:0000256" key="9">
    <source>
        <dbReference type="ARBA" id="ARBA00023316"/>
    </source>
</evidence>
<evidence type="ECO:0000256" key="6">
    <source>
        <dbReference type="ARBA" id="ARBA00022984"/>
    </source>
</evidence>
<keyword evidence="3 10" id="KW-0328">Glycosyltransferase</keyword>
<keyword evidence="2 10" id="KW-0132">Cell division</keyword>
<proteinExistence type="inferred from homology"/>
<dbReference type="NCBIfam" id="TIGR01133">
    <property type="entry name" value="murG"/>
    <property type="match status" value="1"/>
</dbReference>
<accession>A0ABM9I7M0</accession>
<keyword evidence="7 10" id="KW-0472">Membrane</keyword>
<comment type="pathway">
    <text evidence="10">Cell wall biogenesis; peptidoglycan biosynthesis.</text>
</comment>
<dbReference type="InterPro" id="IPR004276">
    <property type="entry name" value="GlycoTrans_28_N"/>
</dbReference>
<keyword evidence="14" id="KW-1185">Reference proteome</keyword>
<comment type="caution">
    <text evidence="10">Lacks conserved residue(s) required for the propagation of feature annotation.</text>
</comment>
<dbReference type="PANTHER" id="PTHR21015:SF22">
    <property type="entry name" value="GLYCOSYLTRANSFERASE"/>
    <property type="match status" value="1"/>
</dbReference>
<dbReference type="HAMAP" id="MF_00033">
    <property type="entry name" value="MurG"/>
    <property type="match status" value="1"/>
</dbReference>
<keyword evidence="5 10" id="KW-0133">Cell shape</keyword>
<keyword evidence="8 10" id="KW-0131">Cell cycle</keyword>
<comment type="function">
    <text evidence="10">Cell wall formation. Catalyzes the transfer of a GlcNAc subunit on undecaprenyl-pyrophosphoryl-MurNAc-pentapeptide (lipid intermediate I) to form undecaprenyl-pyrophosphoryl-MurNAc-(pentapeptide)GlcNAc (lipid intermediate II).</text>
</comment>
<dbReference type="PANTHER" id="PTHR21015">
    <property type="entry name" value="UDP-N-ACETYLGLUCOSAMINE--N-ACETYLMURAMYL-(PENTAPEPTIDE) PYROPHOSPHORYL-UNDECAPRENOL N-ACETYLGLUCOSAMINE TRANSFERASE 1"/>
    <property type="match status" value="1"/>
</dbReference>
<evidence type="ECO:0000259" key="11">
    <source>
        <dbReference type="Pfam" id="PF03033"/>
    </source>
</evidence>
<evidence type="ECO:0000256" key="2">
    <source>
        <dbReference type="ARBA" id="ARBA00022618"/>
    </source>
</evidence>
<dbReference type="Proteomes" id="UP001162030">
    <property type="component" value="Chromosome"/>
</dbReference>
<dbReference type="InterPro" id="IPR007235">
    <property type="entry name" value="Glyco_trans_28_C"/>
</dbReference>
<comment type="similarity">
    <text evidence="10">Belongs to the glycosyltransferase 28 family. MurG subfamily.</text>
</comment>
<evidence type="ECO:0000256" key="1">
    <source>
        <dbReference type="ARBA" id="ARBA00022475"/>
    </source>
</evidence>
<name>A0ABM9I7M0_9GAMM</name>
<feature type="domain" description="Glycosyltransferase family 28 N-terminal" evidence="11">
    <location>
        <begin position="1"/>
        <end position="137"/>
    </location>
</feature>
<feature type="binding site" evidence="10">
    <location>
        <position position="184"/>
    </location>
    <ligand>
        <name>UDP-N-acetyl-alpha-D-glucosamine</name>
        <dbReference type="ChEBI" id="CHEBI:57705"/>
    </ligand>
</feature>
<dbReference type="CDD" id="cd03785">
    <property type="entry name" value="GT28_MurG"/>
    <property type="match status" value="1"/>
</dbReference>
<organism evidence="13 14">
    <name type="scientific">Methylocaldum szegediense</name>
    <dbReference type="NCBI Taxonomy" id="73780"/>
    <lineage>
        <taxon>Bacteria</taxon>
        <taxon>Pseudomonadati</taxon>
        <taxon>Pseudomonadota</taxon>
        <taxon>Gammaproteobacteria</taxon>
        <taxon>Methylococcales</taxon>
        <taxon>Methylococcaceae</taxon>
        <taxon>Methylocaldum</taxon>
    </lineage>
</organism>
<dbReference type="Pfam" id="PF03033">
    <property type="entry name" value="Glyco_transf_28"/>
    <property type="match status" value="1"/>
</dbReference>
<keyword evidence="6 10" id="KW-0573">Peptidoglycan synthesis</keyword>
<reference evidence="13 14" key="1">
    <citation type="submission" date="2023-03" db="EMBL/GenBank/DDBJ databases">
        <authorList>
            <person name="Pearce D."/>
        </authorList>
    </citation>
    <scope>NUCLEOTIDE SEQUENCE [LARGE SCALE GENOMIC DNA]</scope>
    <source>
        <strain evidence="13">Msz</strain>
    </source>
</reference>
<dbReference type="Pfam" id="PF04101">
    <property type="entry name" value="Glyco_tran_28_C"/>
    <property type="match status" value="1"/>
</dbReference>
<keyword evidence="4 10" id="KW-0808">Transferase</keyword>
<evidence type="ECO:0000256" key="4">
    <source>
        <dbReference type="ARBA" id="ARBA00022679"/>
    </source>
</evidence>
<dbReference type="GO" id="GO:0016757">
    <property type="term" value="F:glycosyltransferase activity"/>
    <property type="evidence" value="ECO:0007669"/>
    <property type="project" value="UniProtKB-KW"/>
</dbReference>
<evidence type="ECO:0000256" key="8">
    <source>
        <dbReference type="ARBA" id="ARBA00023306"/>
    </source>
</evidence>
<comment type="catalytic activity">
    <reaction evidence="10">
        <text>di-trans,octa-cis-undecaprenyl diphospho-N-acetyl-alpha-D-muramoyl-L-alanyl-D-glutamyl-meso-2,6-diaminopimeloyl-D-alanyl-D-alanine + UDP-N-acetyl-alpha-D-glucosamine = di-trans,octa-cis-undecaprenyl diphospho-[N-acetyl-alpha-D-glucosaminyl-(1-&gt;4)]-N-acetyl-alpha-D-muramoyl-L-alanyl-D-glutamyl-meso-2,6-diaminopimeloyl-D-alanyl-D-alanine + UDP + H(+)</text>
        <dbReference type="Rhea" id="RHEA:31227"/>
        <dbReference type="ChEBI" id="CHEBI:15378"/>
        <dbReference type="ChEBI" id="CHEBI:57705"/>
        <dbReference type="ChEBI" id="CHEBI:58223"/>
        <dbReference type="ChEBI" id="CHEBI:61387"/>
        <dbReference type="ChEBI" id="CHEBI:61388"/>
        <dbReference type="EC" id="2.4.1.227"/>
    </reaction>
</comment>